<dbReference type="GO" id="GO:0051213">
    <property type="term" value="F:dioxygenase activity"/>
    <property type="evidence" value="ECO:0007669"/>
    <property type="project" value="UniProtKB-KW"/>
</dbReference>
<evidence type="ECO:0000313" key="9">
    <source>
        <dbReference type="Proteomes" id="UP000051380"/>
    </source>
</evidence>
<dbReference type="Gene3D" id="2.102.10.10">
    <property type="entry name" value="Rieske [2Fe-2S] iron-sulphur domain"/>
    <property type="match status" value="1"/>
</dbReference>
<dbReference type="GO" id="GO:0051537">
    <property type="term" value="F:2 iron, 2 sulfur cluster binding"/>
    <property type="evidence" value="ECO:0007669"/>
    <property type="project" value="UniProtKB-KW"/>
</dbReference>
<dbReference type="EMBL" id="LJYF01000012">
    <property type="protein sequence ID" value="KRP99464.1"/>
    <property type="molecule type" value="Genomic_DNA"/>
</dbReference>
<dbReference type="InterPro" id="IPR045623">
    <property type="entry name" value="LigXa_C"/>
</dbReference>
<evidence type="ECO:0000256" key="1">
    <source>
        <dbReference type="ARBA" id="ARBA00022714"/>
    </source>
</evidence>
<keyword evidence="4" id="KW-0408">Iron</keyword>
<evidence type="ECO:0000256" key="4">
    <source>
        <dbReference type="ARBA" id="ARBA00023004"/>
    </source>
</evidence>
<dbReference type="PROSITE" id="PS00570">
    <property type="entry name" value="RING_HYDROXYL_ALPHA"/>
    <property type="match status" value="1"/>
</dbReference>
<dbReference type="InterPro" id="IPR036922">
    <property type="entry name" value="Rieske_2Fe-2S_sf"/>
</dbReference>
<protein>
    <submittedName>
        <fullName evidence="7 8">Dioxygenase</fullName>
    </submittedName>
</protein>
<dbReference type="Pfam" id="PF00355">
    <property type="entry name" value="Rieske"/>
    <property type="match status" value="1"/>
</dbReference>
<gene>
    <name evidence="7" type="ORF">AOQ72_13180</name>
    <name evidence="8" type="ORF">GA0061099_1001546</name>
</gene>
<evidence type="ECO:0000256" key="2">
    <source>
        <dbReference type="ARBA" id="ARBA00022723"/>
    </source>
</evidence>
<dbReference type="AlphaFoldDB" id="A0A0R3CNY6"/>
<accession>A0A0R3CNY6</accession>
<dbReference type="InterPro" id="IPR017941">
    <property type="entry name" value="Rieske_2Fe-2S"/>
</dbReference>
<evidence type="ECO:0000313" key="7">
    <source>
        <dbReference type="EMBL" id="KRP99464.1"/>
    </source>
</evidence>
<dbReference type="PROSITE" id="PS51296">
    <property type="entry name" value="RIESKE"/>
    <property type="match status" value="1"/>
</dbReference>
<keyword evidence="5" id="KW-0411">Iron-sulfur</keyword>
<dbReference type="RefSeq" id="WP_036026089.1">
    <property type="nucleotide sequence ID" value="NZ_CP104173.1"/>
</dbReference>
<dbReference type="EMBL" id="FMAE01000001">
    <property type="protein sequence ID" value="SCB10573.1"/>
    <property type="molecule type" value="Genomic_DNA"/>
</dbReference>
<keyword evidence="7" id="KW-0223">Dioxygenase</keyword>
<keyword evidence="3" id="KW-0560">Oxidoreductase</keyword>
<dbReference type="GeneID" id="93175770"/>
<evidence type="ECO:0000259" key="6">
    <source>
        <dbReference type="PROSITE" id="PS51296"/>
    </source>
</evidence>
<dbReference type="SUPFAM" id="SSF50022">
    <property type="entry name" value="ISP domain"/>
    <property type="match status" value="1"/>
</dbReference>
<evidence type="ECO:0000313" key="8">
    <source>
        <dbReference type="EMBL" id="SCB10573.1"/>
    </source>
</evidence>
<dbReference type="STRING" id="108015.GA0061099_1001546"/>
<dbReference type="CDD" id="cd03479">
    <property type="entry name" value="Rieske_RO_Alpha_PhDO_like"/>
    <property type="match status" value="1"/>
</dbReference>
<dbReference type="Proteomes" id="UP000051380">
    <property type="component" value="Unassembled WGS sequence"/>
</dbReference>
<reference evidence="8 10" key="2">
    <citation type="submission" date="2016-08" db="EMBL/GenBank/DDBJ databases">
        <authorList>
            <person name="Seilhamer J.J."/>
        </authorList>
    </citation>
    <scope>NUCLEOTIDE SEQUENCE [LARGE SCALE GENOMIC DNA]</scope>
    <source>
        <strain evidence="8 10">CCBAU 10071</strain>
    </source>
</reference>
<dbReference type="SUPFAM" id="SSF55961">
    <property type="entry name" value="Bet v1-like"/>
    <property type="match status" value="1"/>
</dbReference>
<name>A0A0R3CNY6_9BRAD</name>
<proteinExistence type="predicted"/>
<feature type="domain" description="Rieske" evidence="6">
    <location>
        <begin position="27"/>
        <end position="133"/>
    </location>
</feature>
<evidence type="ECO:0000313" key="10">
    <source>
        <dbReference type="Proteomes" id="UP000183174"/>
    </source>
</evidence>
<dbReference type="InterPro" id="IPR015881">
    <property type="entry name" value="ARHD_Rieske_2Fe_2S"/>
</dbReference>
<keyword evidence="1" id="KW-0001">2Fe-2S</keyword>
<dbReference type="CDD" id="cd08878">
    <property type="entry name" value="RHO_alpha_C_DMO-like"/>
    <property type="match status" value="1"/>
</dbReference>
<dbReference type="InterPro" id="IPR050584">
    <property type="entry name" value="Cholesterol_7-desaturase"/>
</dbReference>
<dbReference type="Pfam" id="PF19301">
    <property type="entry name" value="LigXa_C"/>
    <property type="match status" value="1"/>
</dbReference>
<dbReference type="PANTHER" id="PTHR21266:SF59">
    <property type="entry name" value="BLR4922 PROTEIN"/>
    <property type="match status" value="1"/>
</dbReference>
<dbReference type="Gene3D" id="3.90.380.10">
    <property type="entry name" value="Naphthalene 1,2-dioxygenase Alpha Subunit, Chain A, domain 1"/>
    <property type="match status" value="1"/>
</dbReference>
<reference evidence="7 9" key="1">
    <citation type="submission" date="2015-09" db="EMBL/GenBank/DDBJ databases">
        <title>Draft Genome Sequence of the Strain BR 3267 (Bradyrhizobium yuanmingense) recommended as inoculant for cowpea in Brazil.</title>
        <authorList>
            <person name="Simoes-Araujo J.L."/>
            <person name="Zilli J.E."/>
        </authorList>
    </citation>
    <scope>NUCLEOTIDE SEQUENCE [LARGE SCALE GENOMIC DNA]</scope>
    <source>
        <strain evidence="7 9">BR3267</strain>
    </source>
</reference>
<organism evidence="7 9">
    <name type="scientific">Bradyrhizobium yuanmingense</name>
    <dbReference type="NCBI Taxonomy" id="108015"/>
    <lineage>
        <taxon>Bacteria</taxon>
        <taxon>Pseudomonadati</taxon>
        <taxon>Pseudomonadota</taxon>
        <taxon>Alphaproteobacteria</taxon>
        <taxon>Hyphomicrobiales</taxon>
        <taxon>Nitrobacteraceae</taxon>
        <taxon>Bradyrhizobium</taxon>
    </lineage>
</organism>
<sequence>MMSQEQNDLITRVGPKAPAGKLMRMYWQPAALVDELAEGRPIKAVKLLGENFVLFKDETGRYGLLDRDCPHRGADLAFGRLENGGLRCAFHGWLFDVTGQCLETPAEPANSSLCKNIKQRSYPVVEKGGILWAYLGEGEPPAFPEIDCFAAPDEYTFAFKGLIECNWLQALEVGIDPAHASFLHRFFEDEDTSAAYGKQFRGASADSEMPMTKVLREYDRPIINVEHTEYGLRLIALREIDEQRTHVRVTNQLFPHAFVIPMSTEMTITQWHVPVDDVNCYWYAIFTSYAAPVDKAKMRAQRLELYELPEYRSRKNKSNDYGFDPHEQATETYTGMGADINVHDQWAVESMGAIQDRTREHLGQSDKAIIQYRRLLRQEIEKVASGGKPLLFLDAASARSIQGPATMDGIGPTKGWETYWMEVDVKRRRGAPWAAPVPAELAKKVPHLTAAE</sequence>
<dbReference type="GO" id="GO:0005506">
    <property type="term" value="F:iron ion binding"/>
    <property type="evidence" value="ECO:0007669"/>
    <property type="project" value="InterPro"/>
</dbReference>
<dbReference type="OrthoDB" id="9800776at2"/>
<keyword evidence="2" id="KW-0479">Metal-binding</keyword>
<dbReference type="PANTHER" id="PTHR21266">
    <property type="entry name" value="IRON-SULFUR DOMAIN CONTAINING PROTEIN"/>
    <property type="match status" value="1"/>
</dbReference>
<dbReference type="Proteomes" id="UP000183174">
    <property type="component" value="Unassembled WGS sequence"/>
</dbReference>
<evidence type="ECO:0000256" key="3">
    <source>
        <dbReference type="ARBA" id="ARBA00023002"/>
    </source>
</evidence>
<evidence type="ECO:0000256" key="5">
    <source>
        <dbReference type="ARBA" id="ARBA00023014"/>
    </source>
</evidence>